<dbReference type="EMBL" id="MDUX01000044">
    <property type="protein sequence ID" value="KAF7598583.1"/>
    <property type="molecule type" value="Genomic_DNA"/>
</dbReference>
<name>A0A272EQ97_9RHOO</name>
<evidence type="ECO:0000313" key="5">
    <source>
        <dbReference type="Proteomes" id="UP000623509"/>
    </source>
</evidence>
<dbReference type="PANTHER" id="PTHR39431:SF1">
    <property type="entry name" value="FRPA_C-RELATED PROTEIN"/>
    <property type="match status" value="1"/>
</dbReference>
<keyword evidence="5" id="KW-1185">Reference proteome</keyword>
<dbReference type="SUPFAM" id="SSF69318">
    <property type="entry name" value="Integrin alpha N-terminal domain"/>
    <property type="match status" value="1"/>
</dbReference>
<dbReference type="Proteomes" id="UP000216107">
    <property type="component" value="Unassembled WGS sequence"/>
</dbReference>
<dbReference type="InterPro" id="IPR028994">
    <property type="entry name" value="Integrin_alpha_N"/>
</dbReference>
<dbReference type="OrthoDB" id="9773411at2"/>
<evidence type="ECO:0000313" key="4">
    <source>
        <dbReference type="Proteomes" id="UP000216107"/>
    </source>
</evidence>
<organism evidence="3 4">
    <name type="scientific">Candidatus Dactylopiibacterium carminicum</name>
    <dbReference type="NCBI Taxonomy" id="857335"/>
    <lineage>
        <taxon>Bacteria</taxon>
        <taxon>Pseudomonadati</taxon>
        <taxon>Pseudomonadota</taxon>
        <taxon>Betaproteobacteria</taxon>
        <taxon>Rhodocyclales</taxon>
        <taxon>Rhodocyclaceae</taxon>
        <taxon>Candidatus Dactylopiibacterium</taxon>
    </lineage>
</organism>
<accession>A0A272EQ97</accession>
<gene>
    <name evidence="2" type="ORF">BGI27_12560</name>
    <name evidence="3" type="ORF">CGU29_12190</name>
</gene>
<reference evidence="2 5" key="1">
    <citation type="submission" date="2016-08" db="EMBL/GenBank/DDBJ databases">
        <title>Candidatus Dactylopiibacterium carminicum genome sequence.</title>
        <authorList>
            <person name="Ramirez-Puebla S.T."/>
            <person name="Ormeno-Orrillo E."/>
            <person name="Vera-Ponce De Leon A."/>
            <person name="Luis L."/>
            <person name="Sanchez-Flores A."/>
            <person name="Monica R."/>
            <person name="Martinez-Romero E."/>
        </authorList>
    </citation>
    <scope>NUCLEOTIDE SEQUENCE [LARGE SCALE GENOMIC DNA]</scope>
    <source>
        <strain evidence="2">END1</strain>
    </source>
</reference>
<dbReference type="RefSeq" id="WP_095525219.1">
    <property type="nucleotide sequence ID" value="NZ_MDUX01000044.1"/>
</dbReference>
<feature type="compositionally biased region" description="Polar residues" evidence="1">
    <location>
        <begin position="1"/>
        <end position="32"/>
    </location>
</feature>
<evidence type="ECO:0000313" key="2">
    <source>
        <dbReference type="EMBL" id="KAF7598583.1"/>
    </source>
</evidence>
<evidence type="ECO:0000313" key="3">
    <source>
        <dbReference type="EMBL" id="PAS92283.1"/>
    </source>
</evidence>
<feature type="region of interest" description="Disordered" evidence="1">
    <location>
        <begin position="1"/>
        <end position="45"/>
    </location>
</feature>
<proteinExistence type="predicted"/>
<dbReference type="AlphaFoldDB" id="A0A272EQ97"/>
<sequence length="327" mass="35695">MKITDSTLQMESQSLAWQRSETREQISISVGSPPSEEQDSTPELSTEAVAISQADPRLPTAGEALDPRLRMLVAIVEALTGRKLSLFNNNIPQDSLATAEVPAQPTEAATPWEIRIDTSRIEEQFESTAYSARGSVTTADGRQIDFSLDMVMQRYEYQESNTSIRMGNTKLTDPLVLNLATDQVRLRAGSYSFDLNLDGRPDQLAQLEAGSAYLALDRNGNGQIDDGRELFGPQSGNGFSELAAFDEDGNGWIDEADSVYSQLRLWRPDESSQTLAEAGVGAIALMHANTPFSLRENGETLGVVRSSGVFLTEDGEVRSIQQIDLAV</sequence>
<reference evidence="3 4" key="2">
    <citation type="submission" date="2017-07" db="EMBL/GenBank/DDBJ databases">
        <title>Candidatus Dactylopiibacterium carminicum, a nitrogen-fixing symbiont of the cochineal insect Dactylopius coccus and Dactylopius opuntiae (Hemiptera: Coccoidea: Dactylopiidae).</title>
        <authorList>
            <person name="Vera A."/>
        </authorList>
    </citation>
    <scope>NUCLEOTIDE SEQUENCE [LARGE SCALE GENOMIC DNA]</scope>
    <source>
        <strain evidence="3 4">NFDCM</strain>
    </source>
</reference>
<dbReference type="PANTHER" id="PTHR39431">
    <property type="entry name" value="FRPA/C-RELATED PROTEIN"/>
    <property type="match status" value="1"/>
</dbReference>
<comment type="caution">
    <text evidence="3">The sequence shown here is derived from an EMBL/GenBank/DDBJ whole genome shotgun (WGS) entry which is preliminary data.</text>
</comment>
<protein>
    <submittedName>
        <fullName evidence="2">VCBS repeat-containing protein</fullName>
    </submittedName>
</protein>
<dbReference type="EMBL" id="NMRN01000042">
    <property type="protein sequence ID" value="PAS92283.1"/>
    <property type="molecule type" value="Genomic_DNA"/>
</dbReference>
<dbReference type="Proteomes" id="UP000623509">
    <property type="component" value="Unassembled WGS sequence"/>
</dbReference>
<evidence type="ECO:0000256" key="1">
    <source>
        <dbReference type="SAM" id="MobiDB-lite"/>
    </source>
</evidence>